<dbReference type="Pfam" id="PF02913">
    <property type="entry name" value="FAD-oxidase_C"/>
    <property type="match status" value="1"/>
</dbReference>
<dbReference type="OrthoDB" id="9767256at2"/>
<keyword evidence="5" id="KW-0560">Oxidoreductase</keyword>
<evidence type="ECO:0000313" key="10">
    <source>
        <dbReference type="Proteomes" id="UP000324233"/>
    </source>
</evidence>
<dbReference type="InterPro" id="IPR017900">
    <property type="entry name" value="4Fe4S_Fe_S_CS"/>
</dbReference>
<dbReference type="SUPFAM" id="SSF46548">
    <property type="entry name" value="alpha-helical ferredoxin"/>
    <property type="match status" value="1"/>
</dbReference>
<dbReference type="KEGG" id="agv:OJF2_43360"/>
<evidence type="ECO:0000256" key="2">
    <source>
        <dbReference type="ARBA" id="ARBA00022630"/>
    </source>
</evidence>
<evidence type="ECO:0000256" key="5">
    <source>
        <dbReference type="ARBA" id="ARBA00023002"/>
    </source>
</evidence>
<dbReference type="InterPro" id="IPR016166">
    <property type="entry name" value="FAD-bd_PCMH"/>
</dbReference>
<accession>A0A5B9W6J1</accession>
<dbReference type="Pfam" id="PF02754">
    <property type="entry name" value="CCG"/>
    <property type="match status" value="1"/>
</dbReference>
<dbReference type="GO" id="GO:0071949">
    <property type="term" value="F:FAD binding"/>
    <property type="evidence" value="ECO:0007669"/>
    <property type="project" value="InterPro"/>
</dbReference>
<keyword evidence="3" id="KW-0479">Metal-binding</keyword>
<dbReference type="Pfam" id="PF01565">
    <property type="entry name" value="FAD_binding_4"/>
    <property type="match status" value="1"/>
</dbReference>
<dbReference type="PROSITE" id="PS00198">
    <property type="entry name" value="4FE4S_FER_1"/>
    <property type="match status" value="1"/>
</dbReference>
<dbReference type="AlphaFoldDB" id="A0A5B9W6J1"/>
<evidence type="ECO:0000259" key="8">
    <source>
        <dbReference type="PROSITE" id="PS51387"/>
    </source>
</evidence>
<feature type="domain" description="FAD-binding PCMH-type" evidence="8">
    <location>
        <begin position="37"/>
        <end position="261"/>
    </location>
</feature>
<dbReference type="GO" id="GO:1903457">
    <property type="term" value="P:lactate catabolic process"/>
    <property type="evidence" value="ECO:0007669"/>
    <property type="project" value="TreeGrafter"/>
</dbReference>
<dbReference type="GO" id="GO:0004458">
    <property type="term" value="F:D-lactate dehydrogenase (cytochrome) activity"/>
    <property type="evidence" value="ECO:0007669"/>
    <property type="project" value="TreeGrafter"/>
</dbReference>
<dbReference type="GO" id="GO:0051536">
    <property type="term" value="F:iron-sulfur cluster binding"/>
    <property type="evidence" value="ECO:0007669"/>
    <property type="project" value="UniProtKB-KW"/>
</dbReference>
<dbReference type="SUPFAM" id="SSF56176">
    <property type="entry name" value="FAD-binding/transporter-associated domain-like"/>
    <property type="match status" value="1"/>
</dbReference>
<evidence type="ECO:0000256" key="3">
    <source>
        <dbReference type="ARBA" id="ARBA00022723"/>
    </source>
</evidence>
<proteinExistence type="predicted"/>
<keyword evidence="6" id="KW-0408">Iron</keyword>
<dbReference type="Gene3D" id="1.10.45.10">
    <property type="entry name" value="Vanillyl-alcohol Oxidase, Chain A, domain 4"/>
    <property type="match status" value="1"/>
</dbReference>
<comment type="cofactor">
    <cofactor evidence="1">
        <name>FAD</name>
        <dbReference type="ChEBI" id="CHEBI:57692"/>
    </cofactor>
</comment>
<dbReference type="InterPro" id="IPR004017">
    <property type="entry name" value="Cys_rich_dom"/>
</dbReference>
<keyword evidence="4" id="KW-0274">FAD</keyword>
<name>A0A5B9W6J1_9BACT</name>
<keyword evidence="7" id="KW-0411">Iron-sulfur</keyword>
<dbReference type="Proteomes" id="UP000324233">
    <property type="component" value="Chromosome"/>
</dbReference>
<evidence type="ECO:0000256" key="4">
    <source>
        <dbReference type="ARBA" id="ARBA00022827"/>
    </source>
</evidence>
<dbReference type="Pfam" id="PF13534">
    <property type="entry name" value="Fer4_17"/>
    <property type="match status" value="1"/>
</dbReference>
<dbReference type="Gene3D" id="3.30.43.10">
    <property type="entry name" value="Uridine Diphospho-n-acetylenolpyruvylglucosamine Reductase, domain 2"/>
    <property type="match status" value="1"/>
</dbReference>
<gene>
    <name evidence="9" type="primary">glpC_2</name>
    <name evidence="9" type="ORF">OJF2_43360</name>
</gene>
<dbReference type="PANTHER" id="PTHR11748:SF119">
    <property type="entry name" value="D-2-HYDROXYGLUTARATE DEHYDROGENASE"/>
    <property type="match status" value="1"/>
</dbReference>
<dbReference type="InterPro" id="IPR004113">
    <property type="entry name" value="FAD-bd_oxidored_4_C"/>
</dbReference>
<evidence type="ECO:0000256" key="6">
    <source>
        <dbReference type="ARBA" id="ARBA00023004"/>
    </source>
</evidence>
<sequence>MDERRARIFDDLRGVLDGELEFEPSARASYAFGASLYEVEPLGVVAPRTEHDVVAVVRYAAEHRLPLHARGAATDSGGGALGPGLVIDFSRHLRKVVHDAGDHVVVEPGITPDALNAHLAPLGRRVEPVPVNAAVGTVGGMIAVDAAGERSPRFGSMADQVERLRVVFAQGETADVGFSPWPSSDDDATTLADSIVRKLHNIRRMALRRPAPPSAALPRNRAGYALSRACTDDGIDLARLICGSEGTLALVLQAALRTVPLPGAQGVALLPFGRIADAADAARRCLEAGLAPSACDLYDWRLLSLARDVDPALHSWIPEAARSALVVEFEADSADEVAGALRRLAGRLARDGRFVGEPATATRRADCERLVGLRRLAEPLLMKAGAAARPISAMDDVAVPPEQLGPVIARFQEVMKRLGIMWTLSAGAADGRIRLRPFLDPADPGDRSRIEPLAAELYEIVLEAGGTVSASSGCGLARTQFLPRQYGDLVQTFRDIKDAFDPAGLLNPGKVIGDDPHQMSRDLKRFPAAAPAAAADSVLLAAAGSGTHRVVPAEGRAEAPTPGPEVILPVLRWPEPGAVGIASACHGCGACRGLEPAMRMCPSYRAHRREEATPRSQANLLRQVASGAADPKLWGSEESRQLASLCIHCKLCKTECPAEIDVSGLMLEAKAAYVELHGLPPGDWVFSRLEMWARLASRFPILSNFLLSRRSARWVIERLLGVSRHRVLPPVRRTPFTRRAARMGLTKARPHEPGPRAAYFVDVYANYYDHELAEAVVDVLRRAEVNVFVPPRQRSSGMAPLIVGDVDYARDLAVSNLRVLGNAVRDGYTIVCSEPTAALMIRHEYVKLTGDLDAELVAQNTMDLGQYLRGLDARGQLPTPSDPLHARVGYHQPCHLRALGVGTPGLELIRKIPELDVEFIDRGCSGMGGTYGLARGQFRTSLRAGRQLVRRLRDDDIEIGSTECGACRIQMEQGQTKRTLHPIKLLSLAYGLNPSLRRHFKDPKPRHVMF</sequence>
<keyword evidence="2" id="KW-0285">Flavoprotein</keyword>
<dbReference type="EMBL" id="CP042997">
    <property type="protein sequence ID" value="QEH35779.1"/>
    <property type="molecule type" value="Genomic_DNA"/>
</dbReference>
<dbReference type="InterPro" id="IPR016167">
    <property type="entry name" value="FAD-bd_PCMH_sub1"/>
</dbReference>
<dbReference type="PANTHER" id="PTHR11748">
    <property type="entry name" value="D-LACTATE DEHYDROGENASE"/>
    <property type="match status" value="1"/>
</dbReference>
<dbReference type="PROSITE" id="PS51387">
    <property type="entry name" value="FAD_PCMH"/>
    <property type="match status" value="1"/>
</dbReference>
<evidence type="ECO:0000256" key="1">
    <source>
        <dbReference type="ARBA" id="ARBA00001974"/>
    </source>
</evidence>
<dbReference type="Gene3D" id="3.30.465.10">
    <property type="match status" value="1"/>
</dbReference>
<dbReference type="InterPro" id="IPR009051">
    <property type="entry name" value="Helical_ferredxn"/>
</dbReference>
<dbReference type="GO" id="GO:0008720">
    <property type="term" value="F:D-lactate dehydrogenase (NAD+) activity"/>
    <property type="evidence" value="ECO:0007669"/>
    <property type="project" value="TreeGrafter"/>
</dbReference>
<dbReference type="Gene3D" id="1.10.1060.10">
    <property type="entry name" value="Alpha-helical ferredoxin"/>
    <property type="match status" value="1"/>
</dbReference>
<dbReference type="SUPFAM" id="SSF55103">
    <property type="entry name" value="FAD-linked oxidases, C-terminal domain"/>
    <property type="match status" value="1"/>
</dbReference>
<dbReference type="InterPro" id="IPR016171">
    <property type="entry name" value="Vanillyl_alc_oxidase_C-sub2"/>
</dbReference>
<evidence type="ECO:0000256" key="7">
    <source>
        <dbReference type="ARBA" id="ARBA00023014"/>
    </source>
</evidence>
<organism evidence="9 10">
    <name type="scientific">Aquisphaera giovannonii</name>
    <dbReference type="NCBI Taxonomy" id="406548"/>
    <lineage>
        <taxon>Bacteria</taxon>
        <taxon>Pseudomonadati</taxon>
        <taxon>Planctomycetota</taxon>
        <taxon>Planctomycetia</taxon>
        <taxon>Isosphaerales</taxon>
        <taxon>Isosphaeraceae</taxon>
        <taxon>Aquisphaera</taxon>
    </lineage>
</organism>
<dbReference type="InterPro" id="IPR006094">
    <property type="entry name" value="Oxid_FAD_bind_N"/>
</dbReference>
<reference evidence="9 10" key="1">
    <citation type="submission" date="2019-08" db="EMBL/GenBank/DDBJ databases">
        <title>Deep-cultivation of Planctomycetes and their phenomic and genomic characterization uncovers novel biology.</title>
        <authorList>
            <person name="Wiegand S."/>
            <person name="Jogler M."/>
            <person name="Boedeker C."/>
            <person name="Pinto D."/>
            <person name="Vollmers J."/>
            <person name="Rivas-Marin E."/>
            <person name="Kohn T."/>
            <person name="Peeters S.H."/>
            <person name="Heuer A."/>
            <person name="Rast P."/>
            <person name="Oberbeckmann S."/>
            <person name="Bunk B."/>
            <person name="Jeske O."/>
            <person name="Meyerdierks A."/>
            <person name="Storesund J.E."/>
            <person name="Kallscheuer N."/>
            <person name="Luecker S."/>
            <person name="Lage O.M."/>
            <person name="Pohl T."/>
            <person name="Merkel B.J."/>
            <person name="Hornburger P."/>
            <person name="Mueller R.-W."/>
            <person name="Bruemmer F."/>
            <person name="Labrenz M."/>
            <person name="Spormann A.M."/>
            <person name="Op den Camp H."/>
            <person name="Overmann J."/>
            <person name="Amann R."/>
            <person name="Jetten M.S.M."/>
            <person name="Mascher T."/>
            <person name="Medema M.H."/>
            <person name="Devos D.P."/>
            <person name="Kaster A.-K."/>
            <person name="Ovreas L."/>
            <person name="Rohde M."/>
            <person name="Galperin M.Y."/>
            <person name="Jogler C."/>
        </authorList>
    </citation>
    <scope>NUCLEOTIDE SEQUENCE [LARGE SCALE GENOMIC DNA]</scope>
    <source>
        <strain evidence="9 10">OJF2</strain>
    </source>
</reference>
<dbReference type="InterPro" id="IPR016169">
    <property type="entry name" value="FAD-bd_PCMH_sub2"/>
</dbReference>
<evidence type="ECO:0000313" key="9">
    <source>
        <dbReference type="EMBL" id="QEH35779.1"/>
    </source>
</evidence>
<dbReference type="InterPro" id="IPR036318">
    <property type="entry name" value="FAD-bd_PCMH-like_sf"/>
</dbReference>
<protein>
    <submittedName>
        <fullName evidence="9">Anaerobic glycerol-3-phosphate dehydrogenase subunit C</fullName>
    </submittedName>
</protein>
<dbReference type="GO" id="GO:0046872">
    <property type="term" value="F:metal ion binding"/>
    <property type="evidence" value="ECO:0007669"/>
    <property type="project" value="UniProtKB-KW"/>
</dbReference>
<dbReference type="InterPro" id="IPR016164">
    <property type="entry name" value="FAD-linked_Oxase-like_C"/>
</dbReference>
<keyword evidence="10" id="KW-1185">Reference proteome</keyword>
<dbReference type="RefSeq" id="WP_148595529.1">
    <property type="nucleotide sequence ID" value="NZ_CP042997.1"/>
</dbReference>